<name>A0AAP0WZZ5_LIQFO</name>
<dbReference type="GO" id="GO:0005634">
    <property type="term" value="C:nucleus"/>
    <property type="evidence" value="ECO:0007669"/>
    <property type="project" value="TreeGrafter"/>
</dbReference>
<reference evidence="1 2" key="1">
    <citation type="journal article" date="2024" name="Plant J.">
        <title>Genome sequences and population genomics reveal climatic adaptation and genomic divergence between two closely related sweetgum species.</title>
        <authorList>
            <person name="Xu W.Q."/>
            <person name="Ren C.Q."/>
            <person name="Zhang X.Y."/>
            <person name="Comes H.P."/>
            <person name="Liu X.H."/>
            <person name="Li Y.G."/>
            <person name="Kettle C.J."/>
            <person name="Jalonen R."/>
            <person name="Gaisberger H."/>
            <person name="Ma Y.Z."/>
            <person name="Qiu Y.X."/>
        </authorList>
    </citation>
    <scope>NUCLEOTIDE SEQUENCE [LARGE SCALE GENOMIC DNA]</scope>
    <source>
        <strain evidence="1">Hangzhou</strain>
    </source>
</reference>
<dbReference type="EMBL" id="JBBPBK010000007">
    <property type="protein sequence ID" value="KAK9280853.1"/>
    <property type="molecule type" value="Genomic_DNA"/>
</dbReference>
<comment type="caution">
    <text evidence="1">The sequence shown here is derived from an EMBL/GenBank/DDBJ whole genome shotgun (WGS) entry which is preliminary data.</text>
</comment>
<sequence>MFSESYPPLPWDKENNYTRDAIEVYYEANSGVCLPKTKILRHLLEGTAGSHLESIGDEEKVAIEHSNHGISAVRMSSILSSVPVSSEGPSKWVKVNEKRTLHDVLKEPNFVIPGIPVFYVVSKRSSFYKEFRSGKWVPPS</sequence>
<dbReference type="Proteomes" id="UP001415857">
    <property type="component" value="Unassembled WGS sequence"/>
</dbReference>
<gene>
    <name evidence="1" type="ORF">L1049_003743</name>
</gene>
<accession>A0AAP0WZZ5</accession>
<dbReference type="AlphaFoldDB" id="A0AAP0WZZ5"/>
<dbReference type="PANTHER" id="PTHR46035">
    <property type="entry name" value="TETRATRICOPEPTIDE REPEAT PROTEIN 4"/>
    <property type="match status" value="1"/>
</dbReference>
<evidence type="ECO:0000313" key="2">
    <source>
        <dbReference type="Proteomes" id="UP001415857"/>
    </source>
</evidence>
<evidence type="ECO:0000313" key="1">
    <source>
        <dbReference type="EMBL" id="KAK9280853.1"/>
    </source>
</evidence>
<dbReference type="GO" id="GO:0051879">
    <property type="term" value="F:Hsp90 protein binding"/>
    <property type="evidence" value="ECO:0007669"/>
    <property type="project" value="TreeGrafter"/>
</dbReference>
<dbReference type="PANTHER" id="PTHR46035:SF1">
    <property type="entry name" value="TETRATRICOPEPTIDE REPEAT PROTEIN 4"/>
    <property type="match status" value="1"/>
</dbReference>
<proteinExistence type="predicted"/>
<dbReference type="GO" id="GO:0030544">
    <property type="term" value="F:Hsp70 protein binding"/>
    <property type="evidence" value="ECO:0007669"/>
    <property type="project" value="TreeGrafter"/>
</dbReference>
<dbReference type="CDD" id="cd21377">
    <property type="entry name" value="CTWD_Cns1-like"/>
    <property type="match status" value="1"/>
</dbReference>
<keyword evidence="2" id="KW-1185">Reference proteome</keyword>
<organism evidence="1 2">
    <name type="scientific">Liquidambar formosana</name>
    <name type="common">Formosan gum</name>
    <dbReference type="NCBI Taxonomy" id="63359"/>
    <lineage>
        <taxon>Eukaryota</taxon>
        <taxon>Viridiplantae</taxon>
        <taxon>Streptophyta</taxon>
        <taxon>Embryophyta</taxon>
        <taxon>Tracheophyta</taxon>
        <taxon>Spermatophyta</taxon>
        <taxon>Magnoliopsida</taxon>
        <taxon>eudicotyledons</taxon>
        <taxon>Gunneridae</taxon>
        <taxon>Pentapetalae</taxon>
        <taxon>Saxifragales</taxon>
        <taxon>Altingiaceae</taxon>
        <taxon>Liquidambar</taxon>
    </lineage>
</organism>
<protein>
    <submittedName>
        <fullName evidence="1">Uncharacterized protein</fullName>
    </submittedName>
</protein>
<dbReference type="GO" id="GO:0006457">
    <property type="term" value="P:protein folding"/>
    <property type="evidence" value="ECO:0007669"/>
    <property type="project" value="TreeGrafter"/>
</dbReference>
<dbReference type="GO" id="GO:0005829">
    <property type="term" value="C:cytosol"/>
    <property type="evidence" value="ECO:0007669"/>
    <property type="project" value="TreeGrafter"/>
</dbReference>